<evidence type="ECO:0000256" key="2">
    <source>
        <dbReference type="ARBA" id="ARBA00022679"/>
    </source>
</evidence>
<feature type="binding site" evidence="8">
    <location>
        <position position="173"/>
    </location>
    <ligand>
        <name>AMP</name>
        <dbReference type="ChEBI" id="CHEBI:456215"/>
    </ligand>
</feature>
<dbReference type="InterPro" id="IPR033690">
    <property type="entry name" value="Adenylat_kinase_CS"/>
</dbReference>
<dbReference type="InterPro" id="IPR007862">
    <property type="entry name" value="Adenylate_kinase_lid-dom"/>
</dbReference>
<feature type="domain" description="Adenylate kinase active site lid" evidence="9">
    <location>
        <begin position="129"/>
        <end position="164"/>
    </location>
</feature>
<evidence type="ECO:0000256" key="3">
    <source>
        <dbReference type="ARBA" id="ARBA00022741"/>
    </source>
</evidence>
<dbReference type="GO" id="GO:0005525">
    <property type="term" value="F:GTP binding"/>
    <property type="evidence" value="ECO:0007669"/>
    <property type="project" value="UniProtKB-KW"/>
</dbReference>
<keyword evidence="5 8" id="KW-0496">Mitochondrion</keyword>
<dbReference type="Gene3D" id="3.40.50.300">
    <property type="entry name" value="P-loop containing nucleotide triphosphate hydrolases"/>
    <property type="match status" value="1"/>
</dbReference>
<comment type="subunit">
    <text evidence="8">Monomer.</text>
</comment>
<dbReference type="HAMAP" id="MF_03169">
    <property type="entry name" value="Adenylate_kinase_AK3"/>
    <property type="match status" value="1"/>
</dbReference>
<keyword evidence="3 8" id="KW-0547">Nucleotide-binding</keyword>
<keyword evidence="6 8" id="KW-0342">GTP-binding</keyword>
<evidence type="ECO:0000256" key="1">
    <source>
        <dbReference type="ARBA" id="ARBA00004305"/>
    </source>
</evidence>
<organism evidence="10 11">
    <name type="scientific">Petromyzon marinus</name>
    <name type="common">Sea lamprey</name>
    <dbReference type="NCBI Taxonomy" id="7757"/>
    <lineage>
        <taxon>Eukaryota</taxon>
        <taxon>Metazoa</taxon>
        <taxon>Chordata</taxon>
        <taxon>Craniata</taxon>
        <taxon>Vertebrata</taxon>
        <taxon>Cyclostomata</taxon>
        <taxon>Hyperoartia</taxon>
        <taxon>Petromyzontiformes</taxon>
        <taxon>Petromyzontidae</taxon>
        <taxon>Petromyzon</taxon>
    </lineage>
</organism>
<dbReference type="FunFam" id="3.40.50.300:FF:000106">
    <property type="entry name" value="Adenylate kinase mitochondrial"/>
    <property type="match status" value="1"/>
</dbReference>
<evidence type="ECO:0000256" key="6">
    <source>
        <dbReference type="ARBA" id="ARBA00023134"/>
    </source>
</evidence>
<reference evidence="11" key="1">
    <citation type="submission" date="2025-08" db="UniProtKB">
        <authorList>
            <consortium name="RefSeq"/>
        </authorList>
    </citation>
    <scope>IDENTIFICATION</scope>
    <source>
        <tissue evidence="11">Sperm</tissue>
    </source>
</reference>
<feature type="binding site" evidence="8">
    <location>
        <begin position="91"/>
        <end position="94"/>
    </location>
    <ligand>
        <name>AMP</name>
        <dbReference type="ChEBI" id="CHEBI:456215"/>
    </ligand>
</feature>
<feature type="binding site" evidence="8">
    <location>
        <position position="43"/>
    </location>
    <ligand>
        <name>AMP</name>
        <dbReference type="ChEBI" id="CHEBI:456215"/>
    </ligand>
</feature>
<dbReference type="Pfam" id="PF00406">
    <property type="entry name" value="ADK"/>
    <property type="match status" value="1"/>
</dbReference>
<dbReference type="InterPro" id="IPR027417">
    <property type="entry name" value="P-loop_NTPase"/>
</dbReference>
<dbReference type="GO" id="GO:0046899">
    <property type="term" value="F:nucleoside triphosphate adenylate kinase activity"/>
    <property type="evidence" value="ECO:0007669"/>
    <property type="project" value="UniProtKB-UniRule"/>
</dbReference>
<dbReference type="GO" id="GO:0046033">
    <property type="term" value="P:AMP metabolic process"/>
    <property type="evidence" value="ECO:0007669"/>
    <property type="project" value="UniProtKB-UniRule"/>
</dbReference>
<dbReference type="GO" id="GO:0006172">
    <property type="term" value="P:ADP biosynthetic process"/>
    <property type="evidence" value="ECO:0007669"/>
    <property type="project" value="UniProtKB-UniRule"/>
</dbReference>
<dbReference type="CDD" id="cd01428">
    <property type="entry name" value="ADK"/>
    <property type="match status" value="1"/>
</dbReference>
<feature type="binding site" evidence="8">
    <location>
        <position position="129"/>
    </location>
    <ligand>
        <name>GTP</name>
        <dbReference type="ChEBI" id="CHEBI:37565"/>
    </ligand>
</feature>
<comment type="catalytic activity">
    <reaction evidence="7">
        <text>GTP + AMP = GDP + ADP</text>
        <dbReference type="Rhea" id="RHEA:29863"/>
        <dbReference type="ChEBI" id="CHEBI:37565"/>
        <dbReference type="ChEBI" id="CHEBI:58189"/>
        <dbReference type="ChEBI" id="CHEBI:456215"/>
        <dbReference type="ChEBI" id="CHEBI:456216"/>
    </reaction>
</comment>
<comment type="catalytic activity">
    <reaction evidence="8">
        <text>a ribonucleoside 5'-triphosphate + AMP = a ribonucleoside 5'-diphosphate + ADP</text>
        <dbReference type="Rhea" id="RHEA:13749"/>
        <dbReference type="ChEBI" id="CHEBI:57930"/>
        <dbReference type="ChEBI" id="CHEBI:61557"/>
        <dbReference type="ChEBI" id="CHEBI:456215"/>
        <dbReference type="ChEBI" id="CHEBI:456216"/>
        <dbReference type="EC" id="2.7.4.10"/>
    </reaction>
</comment>
<dbReference type="SUPFAM" id="SSF52540">
    <property type="entry name" value="P-loop containing nucleoside triphosphate hydrolases"/>
    <property type="match status" value="1"/>
</dbReference>
<dbReference type="PROSITE" id="PS00113">
    <property type="entry name" value="ADENYLATE_KINASE"/>
    <property type="match status" value="1"/>
</dbReference>
<feature type="region of interest" description="LID" evidence="8">
    <location>
        <begin position="128"/>
        <end position="165"/>
    </location>
</feature>
<dbReference type="Proteomes" id="UP001318040">
    <property type="component" value="Chromosome 44"/>
</dbReference>
<feature type="region of interest" description="NMPbind" evidence="8">
    <location>
        <begin position="37"/>
        <end position="66"/>
    </location>
</feature>
<evidence type="ECO:0000259" key="9">
    <source>
        <dbReference type="Pfam" id="PF05191"/>
    </source>
</evidence>
<dbReference type="PANTHER" id="PTHR23359">
    <property type="entry name" value="NUCLEOTIDE KINASE"/>
    <property type="match status" value="1"/>
</dbReference>
<dbReference type="InterPro" id="IPR000850">
    <property type="entry name" value="Adenylat/UMP-CMP_kin"/>
</dbReference>
<feature type="binding site" evidence="8">
    <location>
        <begin position="138"/>
        <end position="139"/>
    </location>
    <ligand>
        <name>GTP</name>
        <dbReference type="ChEBI" id="CHEBI:37565"/>
    </ligand>
</feature>
<evidence type="ECO:0000256" key="8">
    <source>
        <dbReference type="HAMAP-Rule" id="MF_03169"/>
    </source>
</evidence>
<dbReference type="GeneID" id="116951923"/>
<feature type="binding site" evidence="8">
    <location>
        <begin position="64"/>
        <end position="66"/>
    </location>
    <ligand>
        <name>AMP</name>
        <dbReference type="ChEBI" id="CHEBI:456215"/>
    </ligand>
</feature>
<feature type="binding site" evidence="8">
    <location>
        <position position="98"/>
    </location>
    <ligand>
        <name>AMP</name>
        <dbReference type="ChEBI" id="CHEBI:456215"/>
    </ligand>
</feature>
<dbReference type="GO" id="GO:0005524">
    <property type="term" value="F:ATP binding"/>
    <property type="evidence" value="ECO:0007669"/>
    <property type="project" value="InterPro"/>
</dbReference>
<keyword evidence="2 8" id="KW-0808">Transferase</keyword>
<dbReference type="GO" id="GO:0046039">
    <property type="term" value="P:GTP metabolic process"/>
    <property type="evidence" value="ECO:0007669"/>
    <property type="project" value="UniProtKB-UniRule"/>
</dbReference>
<keyword evidence="10" id="KW-1185">Reference proteome</keyword>
<gene>
    <name evidence="11" type="primary">LOC116951923</name>
    <name evidence="8" type="synonym">AK3</name>
</gene>
<evidence type="ECO:0000256" key="4">
    <source>
        <dbReference type="ARBA" id="ARBA00022777"/>
    </source>
</evidence>
<dbReference type="KEGG" id="pmrn:116951923"/>
<evidence type="ECO:0000256" key="7">
    <source>
        <dbReference type="ARBA" id="ARBA00048191"/>
    </source>
</evidence>
<feature type="binding site" evidence="8">
    <location>
        <position position="38"/>
    </location>
    <ligand>
        <name>AMP</name>
        <dbReference type="ChEBI" id="CHEBI:456215"/>
    </ligand>
</feature>
<dbReference type="GO" id="GO:0046041">
    <property type="term" value="P:ITP metabolic process"/>
    <property type="evidence" value="ECO:0007669"/>
    <property type="project" value="UniProtKB-UniRule"/>
</dbReference>
<dbReference type="RefSeq" id="XP_032826677.1">
    <property type="nucleotide sequence ID" value="XM_032970786.1"/>
</dbReference>
<comment type="domain">
    <text evidence="8">Consists of three domains, a large central CORE domain and two small peripheral domains, NMPbind and LID, which undergo movements during catalysis. The LID domain closes over the site of phosphoryl transfer upon GTP binding. Assembling and dissambling the active center during each catalytic cycle provides an effective means to prevent GTP hydrolysis.</text>
</comment>
<dbReference type="EC" id="2.7.4.10" evidence="8"/>
<comment type="subcellular location">
    <subcellularLocation>
        <location evidence="1 8">Mitochondrion matrix</location>
    </subcellularLocation>
</comment>
<accession>A0AAJ7TZ10</accession>
<proteinExistence type="inferred from homology"/>
<dbReference type="PRINTS" id="PR00094">
    <property type="entry name" value="ADENYLTKNASE"/>
</dbReference>
<name>A0AAJ7TZ10_PETMA</name>
<dbReference type="AlphaFoldDB" id="A0AAJ7TZ10"/>
<dbReference type="HAMAP" id="MF_00235">
    <property type="entry name" value="Adenylate_kinase_Adk"/>
    <property type="match status" value="1"/>
</dbReference>
<dbReference type="InterPro" id="IPR006259">
    <property type="entry name" value="Adenyl_kin_sub"/>
</dbReference>
<evidence type="ECO:0000313" key="11">
    <source>
        <dbReference type="RefSeq" id="XP_032826677.1"/>
    </source>
</evidence>
<dbReference type="SUPFAM" id="SSF57774">
    <property type="entry name" value="Microbial and mitochondrial ADK, insert 'zinc finger' domain"/>
    <property type="match status" value="1"/>
</dbReference>
<dbReference type="Pfam" id="PF05191">
    <property type="entry name" value="ADK_lid"/>
    <property type="match status" value="1"/>
</dbReference>
<evidence type="ECO:0000313" key="10">
    <source>
        <dbReference type="Proteomes" id="UP001318040"/>
    </source>
</evidence>
<evidence type="ECO:0000256" key="5">
    <source>
        <dbReference type="ARBA" id="ARBA00023128"/>
    </source>
</evidence>
<dbReference type="InterPro" id="IPR036193">
    <property type="entry name" value="ADK_active_lid_dom_sf"/>
</dbReference>
<feature type="binding site" evidence="8">
    <location>
        <begin position="17"/>
        <end position="22"/>
    </location>
    <ligand>
        <name>GTP</name>
        <dbReference type="ChEBI" id="CHEBI:37565"/>
    </ligand>
</feature>
<dbReference type="InterPro" id="IPR028586">
    <property type="entry name" value="AK3/Ak4_mitochondrial"/>
</dbReference>
<protein>
    <recommendedName>
        <fullName evidence="8">GTP:AMP phosphotransferase AK3, mitochondrial</fullName>
        <ecNumber evidence="8">2.7.4.10</ecNumber>
    </recommendedName>
    <alternativeName>
        <fullName evidence="8">Adenylate kinase 3</fullName>
        <shortName evidence="8">AK 3</shortName>
    </alternativeName>
</protein>
<dbReference type="GO" id="GO:0005759">
    <property type="term" value="C:mitochondrial matrix"/>
    <property type="evidence" value="ECO:0007669"/>
    <property type="project" value="UniProtKB-SubCell"/>
</dbReference>
<sequence length="221" mass="24910">MAARVPVSRLALLGAPGSGKGTMAHKIRLHFGITSVASGELLRDHIYRRTEIGHRARSYIVAGRLVPDDFITHLVMRELQQRGDDGWVLDGFPRTLPQAHALECERVRLDAVLCLDVPADTIRQRLSSRWIHARSGRVYNTHFNPPRNAGRDDVTGEPLVQRLDDRPDAVVARLREYRERTQPLVTHFASRGLLHTFAGTETNKVWPEIHAFISSHVRSLG</sequence>
<keyword evidence="4 8" id="KW-0418">Kinase</keyword>
<feature type="binding site" evidence="8">
    <location>
        <position position="202"/>
    </location>
    <ligand>
        <name>GTP</name>
        <dbReference type="ChEBI" id="CHEBI:37565"/>
    </ligand>
</feature>
<dbReference type="GO" id="GO:0004017">
    <property type="term" value="F:AMP kinase activity"/>
    <property type="evidence" value="ECO:0007669"/>
    <property type="project" value="InterPro"/>
</dbReference>
<comment type="function">
    <text evidence="8">Involved in maintaining the homeostasis of cellular nucleotides by catalyzing the interconversion of nucleoside phosphates. Has GTP:AMP phosphotransferase and ITP:AMP phosphotransferase activities.</text>
</comment>
<comment type="similarity">
    <text evidence="8">Belongs to the adenylate kinase family. AK3 subfamily.</text>
</comment>
<feature type="binding site" evidence="8">
    <location>
        <position position="162"/>
    </location>
    <ligand>
        <name>AMP</name>
        <dbReference type="ChEBI" id="CHEBI:456215"/>
    </ligand>
</feature>
<dbReference type="NCBIfam" id="TIGR01351">
    <property type="entry name" value="adk"/>
    <property type="match status" value="1"/>
</dbReference>